<dbReference type="Gene3D" id="3.20.170.20">
    <property type="entry name" value="Protein of unknown function DUF952"/>
    <property type="match status" value="1"/>
</dbReference>
<name>A0A061H1U0_9BASI</name>
<evidence type="ECO:0000313" key="2">
    <source>
        <dbReference type="Proteomes" id="UP000053664"/>
    </source>
</evidence>
<evidence type="ECO:0008006" key="3">
    <source>
        <dbReference type="Google" id="ProtNLM"/>
    </source>
</evidence>
<reference evidence="1 2" key="1">
    <citation type="journal article" date="2013" name="Plant Cell">
        <title>The transition from a phytopathogenic smut ancestor to an anamorphic biocontrol agent deciphered by comparative whole-genome analysis.</title>
        <authorList>
            <person name="Lefebvre F."/>
            <person name="Joly D.L."/>
            <person name="Labbe C."/>
            <person name="Teichmann B."/>
            <person name="Linning R."/>
            <person name="Belzile F."/>
            <person name="Bakkeren G."/>
            <person name="Belanger R.R."/>
        </authorList>
    </citation>
    <scope>NUCLEOTIDE SEQUENCE [LARGE SCALE GENOMIC DNA]</scope>
    <source>
        <strain evidence="1 2">PF-1</strain>
    </source>
</reference>
<dbReference type="PANTHER" id="PTHR34129">
    <property type="entry name" value="BLR1139 PROTEIN"/>
    <property type="match status" value="1"/>
</dbReference>
<dbReference type="InterPro" id="IPR009297">
    <property type="entry name" value="DUF952"/>
</dbReference>
<dbReference type="SUPFAM" id="SSF56399">
    <property type="entry name" value="ADP-ribosylation"/>
    <property type="match status" value="1"/>
</dbReference>
<dbReference type="RefSeq" id="XP_007882029.1">
    <property type="nucleotide sequence ID" value="XM_007883838.1"/>
</dbReference>
<dbReference type="PANTHER" id="PTHR34129:SF1">
    <property type="entry name" value="DUF952 DOMAIN-CONTAINING PROTEIN"/>
    <property type="match status" value="1"/>
</dbReference>
<dbReference type="AlphaFoldDB" id="A0A061H1U0"/>
<dbReference type="EMBL" id="KE361647">
    <property type="protein sequence ID" value="EPQ26089.1"/>
    <property type="molecule type" value="Genomic_DNA"/>
</dbReference>
<organism evidence="1 2">
    <name type="scientific">Pseudozyma flocculosa PF-1</name>
    <dbReference type="NCBI Taxonomy" id="1277687"/>
    <lineage>
        <taxon>Eukaryota</taxon>
        <taxon>Fungi</taxon>
        <taxon>Dikarya</taxon>
        <taxon>Basidiomycota</taxon>
        <taxon>Ustilaginomycotina</taxon>
        <taxon>Ustilaginomycetes</taxon>
        <taxon>Ustilaginales</taxon>
        <taxon>Ustilaginaceae</taxon>
        <taxon>Pseudozyma</taxon>
    </lineage>
</organism>
<accession>A0A061H1U0</accession>
<dbReference type="eggNOG" id="ENOG502S8ZC">
    <property type="taxonomic scope" value="Eukaryota"/>
</dbReference>
<sequence length="134" mass="14669">MTNQQRDPTACTVLYKILTPAEVDAMPPTGWTGTSLDRKDGFIHLSSADQLPGTLERFFGPSSGVGDVLHIYALPRSQLDRQRDVPARLQFDPAIGTFFGHIYGPIDPSIDFASSQEIRRDGPNGTFTLGSLTF</sequence>
<dbReference type="Pfam" id="PF06108">
    <property type="entry name" value="DUF952"/>
    <property type="match status" value="1"/>
</dbReference>
<dbReference type="HOGENOM" id="CLU_1939049_0_0_1"/>
<evidence type="ECO:0000313" key="1">
    <source>
        <dbReference type="EMBL" id="EPQ26089.1"/>
    </source>
</evidence>
<proteinExistence type="predicted"/>
<dbReference type="Proteomes" id="UP000053664">
    <property type="component" value="Unassembled WGS sequence"/>
</dbReference>
<gene>
    <name evidence="1" type="ORF">PFL1_06297</name>
</gene>
<dbReference type="KEGG" id="pfp:PFL1_06297"/>
<dbReference type="OrthoDB" id="3335358at2759"/>
<dbReference type="GeneID" id="19320375"/>
<protein>
    <recommendedName>
        <fullName evidence="3">DUF952 domain-containing protein</fullName>
    </recommendedName>
</protein>